<organism evidence="2 3">
    <name type="scientific">Moritella yayanosii</name>
    <dbReference type="NCBI Taxonomy" id="69539"/>
    <lineage>
        <taxon>Bacteria</taxon>
        <taxon>Pseudomonadati</taxon>
        <taxon>Pseudomonadota</taxon>
        <taxon>Gammaproteobacteria</taxon>
        <taxon>Alteromonadales</taxon>
        <taxon>Moritellaceae</taxon>
        <taxon>Moritella</taxon>
    </lineage>
</organism>
<dbReference type="AlphaFoldDB" id="A0A330LQM3"/>
<gene>
    <name evidence="2" type="ORF">MORIYA_2790</name>
</gene>
<dbReference type="InterPro" id="IPR046865">
    <property type="entry name" value="FapA_b_solenoid"/>
</dbReference>
<keyword evidence="3" id="KW-1185">Reference proteome</keyword>
<dbReference type="OrthoDB" id="5807941at2"/>
<name>A0A330LQM3_9GAMM</name>
<dbReference type="Pfam" id="PF03961">
    <property type="entry name" value="FapA"/>
    <property type="match status" value="1"/>
</dbReference>
<feature type="domain" description="Flagellar Assembly Protein A N-terminal region" evidence="1">
    <location>
        <begin position="84"/>
        <end position="261"/>
    </location>
</feature>
<dbReference type="InterPro" id="IPR046866">
    <property type="entry name" value="FapA_N"/>
</dbReference>
<evidence type="ECO:0000259" key="1">
    <source>
        <dbReference type="Pfam" id="PF20250"/>
    </source>
</evidence>
<dbReference type="EMBL" id="LS483250">
    <property type="protein sequence ID" value="SQD79257.1"/>
    <property type="molecule type" value="Genomic_DNA"/>
</dbReference>
<dbReference type="InterPro" id="IPR005646">
    <property type="entry name" value="FapA"/>
</dbReference>
<accession>A0A330LQM3</accession>
<dbReference type="PANTHER" id="PTHR38032">
    <property type="entry name" value="POLYMERASE-RELATED"/>
    <property type="match status" value="1"/>
</dbReference>
<reference evidence="3" key="1">
    <citation type="submission" date="2018-05" db="EMBL/GenBank/DDBJ databases">
        <authorList>
            <person name="Cea G.-C."/>
            <person name="William W."/>
        </authorList>
    </citation>
    <scope>NUCLEOTIDE SEQUENCE [LARGE SCALE GENOMIC DNA]</scope>
    <source>
        <strain evidence="3">DB21MT 5</strain>
    </source>
</reference>
<evidence type="ECO:0000313" key="3">
    <source>
        <dbReference type="Proteomes" id="UP000250163"/>
    </source>
</evidence>
<dbReference type="KEGG" id="mya:MORIYA_2790"/>
<evidence type="ECO:0000313" key="2">
    <source>
        <dbReference type="EMBL" id="SQD79257.1"/>
    </source>
</evidence>
<sequence>MLDAELIRLSEDNNQVEVRLIPNKHAPLTVPNLLGLLNIKPFNQLSPILANLEEAVSQINMLSDKRAGAEEFLFILAERHNGKIEIILNKDNMQAEVNLTAGWGDHQIELADILDELSNNNIHIGIDKQKITVQLKQLSILSPGEQIKIIVAEGQLPIHGKNAELKRQVSLARERLLQPQLKADGNVDMRNLGEINLVQVNDVLIEKIPADDGTKGFDLLGKELLPTSGKDTKLQAGPGTCIDPNNPLRLLATMTGQAVEVRGVLQIDDMLTIKNVDIGTGHITFKGSILITGNVDAEMIVKSSGDITVMGFVDSATLEAEGDIIVHKGILGRQLTNINNNYNHQLATKIIAQGQIRAQFVQYSELTATGNITITKQLLHSVTHTKGKLTVSDGFNRRGDIVGGRVNANNGINVVSIGATSGTKTEIYCAMQEDQIRVQVHDRSEKLKTLVEKDNSLWIKINNLPPKDKWKHDHGVVTEIKEMLYEKNRFNQQRVNDEVELQQLQLELDQYYQVHLINVGKCIFDNVTLHIGSAATITQREYGPCRVIHKDKQIDFDYSKHN</sequence>
<dbReference type="PANTHER" id="PTHR38032:SF1">
    <property type="entry name" value="RNA-BINDING PROTEIN KHPB N-TERMINAL DOMAIN-CONTAINING PROTEIN"/>
    <property type="match status" value="1"/>
</dbReference>
<dbReference type="Pfam" id="PF20250">
    <property type="entry name" value="FapA_N"/>
    <property type="match status" value="1"/>
</dbReference>
<proteinExistence type="predicted"/>
<dbReference type="Proteomes" id="UP000250163">
    <property type="component" value="Chromosome MORIYA"/>
</dbReference>
<protein>
    <recommendedName>
        <fullName evidence="1">Flagellar Assembly Protein A N-terminal region domain-containing protein</fullName>
    </recommendedName>
</protein>
<dbReference type="RefSeq" id="WP_112715848.1">
    <property type="nucleotide sequence ID" value="NZ_LS483250.1"/>
</dbReference>